<keyword evidence="2" id="KW-0963">Cytoplasm</keyword>
<comment type="subcellular location">
    <subcellularLocation>
        <location evidence="1">Cytoplasm</location>
    </subcellularLocation>
</comment>
<dbReference type="Proteomes" id="UP000189704">
    <property type="component" value="Unplaced"/>
</dbReference>
<dbReference type="OMA" id="YTPECAT"/>
<dbReference type="Pfam" id="PF03148">
    <property type="entry name" value="Tektin"/>
    <property type="match status" value="1"/>
</dbReference>
<dbReference type="STRING" id="1868482.ENSTSYP00000031824"/>
<dbReference type="PANTHER" id="PTHR35081">
    <property type="entry name" value="COILED-COIL DOMAIN-CONTAINING PROTEIN 105"/>
    <property type="match status" value="1"/>
</dbReference>
<protein>
    <submittedName>
        <fullName evidence="5">Coiled-coil domain-containing protein 105</fullName>
    </submittedName>
</protein>
<evidence type="ECO:0000256" key="2">
    <source>
        <dbReference type="ARBA" id="ARBA00022490"/>
    </source>
</evidence>
<dbReference type="OrthoDB" id="9896158at2759"/>
<evidence type="ECO:0000256" key="1">
    <source>
        <dbReference type="ARBA" id="ARBA00004496"/>
    </source>
</evidence>
<evidence type="ECO:0000313" key="5">
    <source>
        <dbReference type="RefSeq" id="XP_008067828.1"/>
    </source>
</evidence>
<dbReference type="InterPro" id="IPR038949">
    <property type="entry name" value="TEKTL1"/>
</dbReference>
<dbReference type="InterPro" id="IPR048256">
    <property type="entry name" value="Tektin-like"/>
</dbReference>
<dbReference type="GO" id="GO:0030317">
    <property type="term" value="P:flagellated sperm motility"/>
    <property type="evidence" value="ECO:0007669"/>
    <property type="project" value="Ensembl"/>
</dbReference>
<dbReference type="CTD" id="126402"/>
<dbReference type="GO" id="GO:0160112">
    <property type="term" value="C:axonemal B tubule inner sheath"/>
    <property type="evidence" value="ECO:0007669"/>
    <property type="project" value="Ensembl"/>
</dbReference>
<dbReference type="RefSeq" id="XP_008067828.1">
    <property type="nucleotide sequence ID" value="XM_008069637.1"/>
</dbReference>
<accession>A0A1U7UGK7</accession>
<reference evidence="5" key="1">
    <citation type="submission" date="2025-08" db="UniProtKB">
        <authorList>
            <consortium name="RefSeq"/>
        </authorList>
    </citation>
    <scope>IDENTIFICATION</scope>
</reference>
<name>A0A1U7UGK7_CARSF</name>
<feature type="region of interest" description="Disordered" evidence="3">
    <location>
        <begin position="483"/>
        <end position="539"/>
    </location>
</feature>
<keyword evidence="4" id="KW-1185">Reference proteome</keyword>
<gene>
    <name evidence="5" type="primary">CCDC105</name>
</gene>
<evidence type="ECO:0000313" key="4">
    <source>
        <dbReference type="Proteomes" id="UP000189704"/>
    </source>
</evidence>
<dbReference type="AlphaFoldDB" id="A0A1U7UGK7"/>
<evidence type="ECO:0000256" key="3">
    <source>
        <dbReference type="SAM" id="MobiDB-lite"/>
    </source>
</evidence>
<dbReference type="GO" id="GO:0036126">
    <property type="term" value="C:sperm flagellum"/>
    <property type="evidence" value="ECO:0007669"/>
    <property type="project" value="Ensembl"/>
</dbReference>
<dbReference type="GeneID" id="103272148"/>
<organism evidence="4 5">
    <name type="scientific">Carlito syrichta</name>
    <name type="common">Philippine tarsier</name>
    <name type="synonym">Tarsius syrichta</name>
    <dbReference type="NCBI Taxonomy" id="1868482"/>
    <lineage>
        <taxon>Eukaryota</taxon>
        <taxon>Metazoa</taxon>
        <taxon>Chordata</taxon>
        <taxon>Craniata</taxon>
        <taxon>Vertebrata</taxon>
        <taxon>Euteleostomi</taxon>
        <taxon>Mammalia</taxon>
        <taxon>Eutheria</taxon>
        <taxon>Euarchontoglires</taxon>
        <taxon>Primates</taxon>
        <taxon>Haplorrhini</taxon>
        <taxon>Tarsiiformes</taxon>
        <taxon>Tarsiidae</taxon>
        <taxon>Carlito</taxon>
    </lineage>
</organism>
<dbReference type="KEGG" id="csyr:103272148"/>
<feature type="compositionally biased region" description="Low complexity" evidence="3">
    <location>
        <begin position="523"/>
        <end position="539"/>
    </location>
</feature>
<sequence length="539" mass="60893">MPVLAPPAERSQDTRVGAPAWREVALAMTRKAHHLTDRCGQEAVTMWQPKDSVRDPNVAHHLCRAAYIQPWRFRVEMLKGGSTVEKPPPGEGVTLWKSKMKPPAWHARLPLPLHRDARALQTAEVVNAHARGVRLTAARLGRAQQHINGQVRLLQRQREATNHRLSEVRKGLLINQQSVKLRGYRPKSEKVPDKADSMLTWEKDELKNMKRKLEKDMENSEVLLKALVSCRDTLAFCCKERLQAADLMNQPLDKVLEQAGRHSWVDLSRVPTPRTQGQKTPPPDPVGTFTPECAAALNEAKRLLIESKDALVEMAKNEADIREQQLQISDRVCASLAQKMRETLELKERMNMTLGLMRGTIHRCTKFNQEMYITRGLIKGPLSERHLETGEKLDRPLVRMYQRHVGTQLPEAARLAQGTDKLQRHITHMEKNLDALLTTHKNLTWGLNCKTVGHDVDYDVVRLRLRQRHPHVCYEQAQRLVSDWDPRTPPQRGETSAAPEGRERPLSPPAGPARAGVAECTSPPTGLLPPQLTGPPNAL</sequence>
<proteinExistence type="predicted"/>
<dbReference type="PANTHER" id="PTHR35081:SF1">
    <property type="entry name" value="COILED-COIL DOMAIN-CONTAINING PROTEIN 105"/>
    <property type="match status" value="1"/>
</dbReference>